<gene>
    <name evidence="2" type="ORF">HID58_090615</name>
</gene>
<dbReference type="Pfam" id="PF01936">
    <property type="entry name" value="NYN"/>
    <property type="match status" value="1"/>
</dbReference>
<comment type="caution">
    <text evidence="2">The sequence shown here is derived from an EMBL/GenBank/DDBJ whole genome shotgun (WGS) entry which is preliminary data.</text>
</comment>
<evidence type="ECO:0000313" key="2">
    <source>
        <dbReference type="EMBL" id="KAH0853893.1"/>
    </source>
</evidence>
<organism evidence="2 3">
    <name type="scientific">Brassica napus</name>
    <name type="common">Rape</name>
    <dbReference type="NCBI Taxonomy" id="3708"/>
    <lineage>
        <taxon>Eukaryota</taxon>
        <taxon>Viridiplantae</taxon>
        <taxon>Streptophyta</taxon>
        <taxon>Embryophyta</taxon>
        <taxon>Tracheophyta</taxon>
        <taxon>Spermatophyta</taxon>
        <taxon>Magnoliopsida</taxon>
        <taxon>eudicotyledons</taxon>
        <taxon>Gunneridae</taxon>
        <taxon>Pentapetalae</taxon>
        <taxon>rosids</taxon>
        <taxon>malvids</taxon>
        <taxon>Brassicales</taxon>
        <taxon>Brassicaceae</taxon>
        <taxon>Brassiceae</taxon>
        <taxon>Brassica</taxon>
    </lineage>
</organism>
<protein>
    <recommendedName>
        <fullName evidence="1">NYN domain-containing protein</fullName>
    </recommendedName>
</protein>
<accession>A0ABQ7XDJ2</accession>
<dbReference type="Proteomes" id="UP000824890">
    <property type="component" value="Unassembled WGS sequence"/>
</dbReference>
<keyword evidence="3" id="KW-1185">Reference proteome</keyword>
<sequence>MQISILWKRMFIVNQGGDTCSIVNKCKQASDVRIIQRIDHWMADTLVLATLLLIAGDKNFDMALRKVERAGYNMILAFDESNVARLLEYVGHKQLTWREILLLEG</sequence>
<name>A0ABQ7XDJ2_BRANA</name>
<evidence type="ECO:0000259" key="1">
    <source>
        <dbReference type="Pfam" id="PF01936"/>
    </source>
</evidence>
<proteinExistence type="predicted"/>
<feature type="domain" description="NYN" evidence="1">
    <location>
        <begin position="25"/>
        <end position="86"/>
    </location>
</feature>
<dbReference type="InterPro" id="IPR021139">
    <property type="entry name" value="NYN"/>
</dbReference>
<reference evidence="2 3" key="1">
    <citation type="submission" date="2021-05" db="EMBL/GenBank/DDBJ databases">
        <title>Genome Assembly of Synthetic Allotetraploid Brassica napus Reveals Homoeologous Exchanges between Subgenomes.</title>
        <authorList>
            <person name="Davis J.T."/>
        </authorList>
    </citation>
    <scope>NUCLEOTIDE SEQUENCE [LARGE SCALE GENOMIC DNA]</scope>
    <source>
        <strain evidence="3">cv. Da-Ae</strain>
        <tissue evidence="2">Seedling</tissue>
    </source>
</reference>
<evidence type="ECO:0000313" key="3">
    <source>
        <dbReference type="Proteomes" id="UP000824890"/>
    </source>
</evidence>
<dbReference type="EMBL" id="JAGKQM010000651">
    <property type="protein sequence ID" value="KAH0853893.1"/>
    <property type="molecule type" value="Genomic_DNA"/>
</dbReference>